<dbReference type="HAMAP" id="MF_00387">
    <property type="entry name" value="LpxA"/>
    <property type="match status" value="1"/>
</dbReference>
<dbReference type="GO" id="GO:0005737">
    <property type="term" value="C:cytoplasm"/>
    <property type="evidence" value="ECO:0007669"/>
    <property type="project" value="UniProtKB-SubCell"/>
</dbReference>
<evidence type="ECO:0000256" key="2">
    <source>
        <dbReference type="ARBA" id="ARBA00022556"/>
    </source>
</evidence>
<dbReference type="Pfam" id="PF13720">
    <property type="entry name" value="Acetyltransf_11"/>
    <property type="match status" value="1"/>
</dbReference>
<dbReference type="AlphaFoldDB" id="A0A2H0LSJ8"/>
<dbReference type="NCBIfam" id="TIGR01852">
    <property type="entry name" value="lipid_A_lpxA"/>
    <property type="match status" value="1"/>
</dbReference>
<dbReference type="PANTHER" id="PTHR43480:SF1">
    <property type="entry name" value="ACYL-[ACYL-CARRIER-PROTEIN]--UDP-N-ACETYLGLUCOSAMINE O-ACYLTRANSFERASE, MITOCHONDRIAL-RELATED"/>
    <property type="match status" value="1"/>
</dbReference>
<comment type="similarity">
    <text evidence="6">Belongs to the transferase hexapeptide repeat family. LpxA subfamily.</text>
</comment>
<evidence type="ECO:0000256" key="1">
    <source>
        <dbReference type="ARBA" id="ARBA00022516"/>
    </source>
</evidence>
<dbReference type="CDD" id="cd03351">
    <property type="entry name" value="LbH_UDP-GlcNAc_AT"/>
    <property type="match status" value="1"/>
</dbReference>
<dbReference type="Gene3D" id="2.160.10.10">
    <property type="entry name" value="Hexapeptide repeat proteins"/>
    <property type="match status" value="1"/>
</dbReference>
<proteinExistence type="inferred from homology"/>
<dbReference type="InterPro" id="IPR011004">
    <property type="entry name" value="Trimer_LpxA-like_sf"/>
</dbReference>
<evidence type="ECO:0000313" key="9">
    <source>
        <dbReference type="Proteomes" id="UP000230859"/>
    </source>
</evidence>
<comment type="subcellular location">
    <subcellularLocation>
        <location evidence="6">Cytoplasm</location>
    </subcellularLocation>
</comment>
<dbReference type="Pfam" id="PF00132">
    <property type="entry name" value="Hexapep"/>
    <property type="match status" value="1"/>
</dbReference>
<dbReference type="SUPFAM" id="SSF51161">
    <property type="entry name" value="Trimeric LpxA-like enzymes"/>
    <property type="match status" value="1"/>
</dbReference>
<keyword evidence="6" id="KW-0677">Repeat</keyword>
<evidence type="ECO:0000259" key="7">
    <source>
        <dbReference type="Pfam" id="PF13720"/>
    </source>
</evidence>
<comment type="caution">
    <text evidence="8">The sequence shown here is derived from an EMBL/GenBank/DDBJ whole genome shotgun (WGS) entry which is preliminary data.</text>
</comment>
<keyword evidence="1 6" id="KW-0444">Lipid biosynthesis</keyword>
<keyword evidence="3 6" id="KW-0808">Transferase</keyword>
<keyword evidence="6" id="KW-0963">Cytoplasm</keyword>
<dbReference type="PANTHER" id="PTHR43480">
    <property type="entry name" value="ACYL-[ACYL-CARRIER-PROTEIN]--UDP-N-ACETYLGLUCOSAMINE O-ACYLTRANSFERASE"/>
    <property type="match status" value="1"/>
</dbReference>
<dbReference type="EC" id="2.3.1.129" evidence="6"/>
<dbReference type="Gene3D" id="1.20.1180.10">
    <property type="entry name" value="Udp N-acetylglucosamine O-acyltransferase, C-terminal domain"/>
    <property type="match status" value="1"/>
</dbReference>
<dbReference type="InterPro" id="IPR037157">
    <property type="entry name" value="Acetyltransf_C_sf"/>
</dbReference>
<dbReference type="EMBL" id="PCVY01000013">
    <property type="protein sequence ID" value="PIQ87378.1"/>
    <property type="molecule type" value="Genomic_DNA"/>
</dbReference>
<dbReference type="Proteomes" id="UP000230859">
    <property type="component" value="Unassembled WGS sequence"/>
</dbReference>
<protein>
    <recommendedName>
        <fullName evidence="6">Acyl-[acyl-carrier-protein]--UDP-N-acetylglucosamine O-acyltransferase</fullName>
        <shortName evidence="6">UDP-N-acetylglucosamine acyltransferase</shortName>
        <ecNumber evidence="6">2.3.1.129</ecNumber>
    </recommendedName>
</protein>
<keyword evidence="4 6" id="KW-0443">Lipid metabolism</keyword>
<evidence type="ECO:0000256" key="5">
    <source>
        <dbReference type="ARBA" id="ARBA00023315"/>
    </source>
</evidence>
<evidence type="ECO:0000313" key="8">
    <source>
        <dbReference type="EMBL" id="PIQ87378.1"/>
    </source>
</evidence>
<organism evidence="8 9">
    <name type="scientific">Candidatus Abzuiibacterium crystallinum</name>
    <dbReference type="NCBI Taxonomy" id="1974748"/>
    <lineage>
        <taxon>Bacteria</taxon>
        <taxon>Pseudomonadati</taxon>
        <taxon>Candidatus Omnitrophota</taxon>
        <taxon>Candidatus Abzuiibacterium</taxon>
    </lineage>
</organism>
<keyword evidence="2 6" id="KW-0441">Lipid A biosynthesis</keyword>
<comment type="catalytic activity">
    <reaction evidence="6">
        <text>a (3R)-hydroxyacyl-[ACP] + UDP-N-acetyl-alpha-D-glucosamine = a UDP-3-O-[(3R)-3-hydroxyacyl]-N-acetyl-alpha-D-glucosamine + holo-[ACP]</text>
        <dbReference type="Rhea" id="RHEA:67812"/>
        <dbReference type="Rhea" id="RHEA-COMP:9685"/>
        <dbReference type="Rhea" id="RHEA-COMP:9945"/>
        <dbReference type="ChEBI" id="CHEBI:57705"/>
        <dbReference type="ChEBI" id="CHEBI:64479"/>
        <dbReference type="ChEBI" id="CHEBI:78827"/>
        <dbReference type="ChEBI" id="CHEBI:173225"/>
        <dbReference type="EC" id="2.3.1.129"/>
    </reaction>
</comment>
<keyword evidence="5 6" id="KW-0012">Acyltransferase</keyword>
<reference evidence="8 9" key="1">
    <citation type="submission" date="2017-09" db="EMBL/GenBank/DDBJ databases">
        <title>Depth-based differentiation of microbial function through sediment-hosted aquifers and enrichment of novel symbionts in the deep terrestrial subsurface.</title>
        <authorList>
            <person name="Probst A.J."/>
            <person name="Ladd B."/>
            <person name="Jarett J.K."/>
            <person name="Geller-Mcgrath D.E."/>
            <person name="Sieber C.M."/>
            <person name="Emerson J.B."/>
            <person name="Anantharaman K."/>
            <person name="Thomas B.C."/>
            <person name="Malmstrom R."/>
            <person name="Stieglmeier M."/>
            <person name="Klingl A."/>
            <person name="Woyke T."/>
            <person name="Ryan C.M."/>
            <person name="Banfield J.F."/>
        </authorList>
    </citation>
    <scope>NUCLEOTIDE SEQUENCE [LARGE SCALE GENOMIC DNA]</scope>
    <source>
        <strain evidence="8">CG11_big_fil_rev_8_21_14_0_20_45_26</strain>
    </source>
</reference>
<dbReference type="GO" id="GO:0016020">
    <property type="term" value="C:membrane"/>
    <property type="evidence" value="ECO:0007669"/>
    <property type="project" value="GOC"/>
</dbReference>
<comment type="subunit">
    <text evidence="6">Homotrimer.</text>
</comment>
<accession>A0A2H0LSJ8</accession>
<feature type="domain" description="UDP N-acetylglucosamine O-acyltransferase C-terminal" evidence="7">
    <location>
        <begin position="179"/>
        <end position="260"/>
    </location>
</feature>
<evidence type="ECO:0000256" key="3">
    <source>
        <dbReference type="ARBA" id="ARBA00022679"/>
    </source>
</evidence>
<comment type="pathway">
    <text evidence="6">Glycolipid biosynthesis; lipid IV(A) biosynthesis; lipid IV(A) from (3R)-3-hydroxytetradecanoyl-[acyl-carrier-protein] and UDP-N-acetyl-alpha-D-glucosamine: step 1/6.</text>
</comment>
<dbReference type="GO" id="GO:0009245">
    <property type="term" value="P:lipid A biosynthetic process"/>
    <property type="evidence" value="ECO:0007669"/>
    <property type="project" value="UniProtKB-UniRule"/>
</dbReference>
<gene>
    <name evidence="6" type="primary">lpxA</name>
    <name evidence="8" type="ORF">COV74_01040</name>
</gene>
<sequence>MKTKDTIIHPTAIVDPAAELGIGVEIGPYAVIEGTVKVGDRTKLHERVSLKGHTYLGSDNEVFTGAVLGSLTQDKKYKGGVSYLKIGSHNKIREYVTMNPGTEEGTETVIGDRNLVMAYAHIAHDCILGNDITVANNGTLAGHVVIEDRAILGGFGAVHQFVRIGYLSIVGGCSKVVQDIPPFIMADGHPAKAFGLNSVGLERANVPAEDRSSLKKAFKILFRSGLSVKSAAKKIESEVPRTQSIQILLDFLSKSERSICK</sequence>
<evidence type="ECO:0000256" key="4">
    <source>
        <dbReference type="ARBA" id="ARBA00023098"/>
    </source>
</evidence>
<dbReference type="NCBIfam" id="NF003657">
    <property type="entry name" value="PRK05289.1"/>
    <property type="match status" value="1"/>
</dbReference>
<evidence type="ECO:0000256" key="6">
    <source>
        <dbReference type="HAMAP-Rule" id="MF_00387"/>
    </source>
</evidence>
<name>A0A2H0LSJ8_9BACT</name>
<dbReference type="UniPathway" id="UPA00359">
    <property type="reaction ID" value="UER00477"/>
</dbReference>
<dbReference type="InterPro" id="IPR029098">
    <property type="entry name" value="Acetyltransf_C"/>
</dbReference>
<dbReference type="GO" id="GO:0008780">
    <property type="term" value="F:acyl-[acyl-carrier-protein]-UDP-N-acetylglucosamine O-acyltransferase activity"/>
    <property type="evidence" value="ECO:0007669"/>
    <property type="project" value="UniProtKB-UniRule"/>
</dbReference>
<dbReference type="InterPro" id="IPR001451">
    <property type="entry name" value="Hexapep"/>
</dbReference>
<dbReference type="PIRSF" id="PIRSF000456">
    <property type="entry name" value="UDP-GlcNAc_acltr"/>
    <property type="match status" value="1"/>
</dbReference>
<comment type="function">
    <text evidence="6">Involved in the biosynthesis of lipid A, a phosphorylated glycolipid that anchors the lipopolysaccharide to the outer membrane of the cell.</text>
</comment>
<dbReference type="InterPro" id="IPR010137">
    <property type="entry name" value="Lipid_A_LpxA"/>
</dbReference>